<accession>A0ABV5GXL5</accession>
<feature type="transmembrane region" description="Helical" evidence="1">
    <location>
        <begin position="62"/>
        <end position="81"/>
    </location>
</feature>
<sequence length="119" mass="13880">MTPLNKITKTTPYLYFIVITAYWFTEINRTEGLSAYPILLFAIPFLWQIIKPNKTLNFSLGITFVCLSSYLIIGYLSKVVYFNPLIFSANNTTFFSLLFVITNFFMAMWIIKNSMRNTL</sequence>
<comment type="caution">
    <text evidence="2">The sequence shown here is derived from an EMBL/GenBank/DDBJ whole genome shotgun (WGS) entry which is preliminary data.</text>
</comment>
<keyword evidence="1" id="KW-1133">Transmembrane helix</keyword>
<dbReference type="Proteomes" id="UP001589590">
    <property type="component" value="Unassembled WGS sequence"/>
</dbReference>
<evidence type="ECO:0000313" key="2">
    <source>
        <dbReference type="EMBL" id="MFB9104388.1"/>
    </source>
</evidence>
<reference evidence="2 3" key="1">
    <citation type="submission" date="2024-09" db="EMBL/GenBank/DDBJ databases">
        <authorList>
            <person name="Sun Q."/>
            <person name="Mori K."/>
        </authorList>
    </citation>
    <scope>NUCLEOTIDE SEQUENCE [LARGE SCALE GENOMIC DNA]</scope>
    <source>
        <strain evidence="2 3">CECT 8300</strain>
    </source>
</reference>
<proteinExistence type="predicted"/>
<gene>
    <name evidence="2" type="ORF">ACFFU1_05745</name>
</gene>
<keyword evidence="1" id="KW-0472">Membrane</keyword>
<evidence type="ECO:0000313" key="3">
    <source>
        <dbReference type="Proteomes" id="UP001589590"/>
    </source>
</evidence>
<keyword evidence="3" id="KW-1185">Reference proteome</keyword>
<feature type="transmembrane region" description="Helical" evidence="1">
    <location>
        <begin position="33"/>
        <end position="50"/>
    </location>
</feature>
<keyword evidence="1" id="KW-0812">Transmembrane</keyword>
<protein>
    <submittedName>
        <fullName evidence="2">Uncharacterized protein</fullName>
    </submittedName>
</protein>
<organism evidence="2 3">
    <name type="scientific">Algibacter miyuki</name>
    <dbReference type="NCBI Taxonomy" id="1306933"/>
    <lineage>
        <taxon>Bacteria</taxon>
        <taxon>Pseudomonadati</taxon>
        <taxon>Bacteroidota</taxon>
        <taxon>Flavobacteriia</taxon>
        <taxon>Flavobacteriales</taxon>
        <taxon>Flavobacteriaceae</taxon>
        <taxon>Algibacter</taxon>
    </lineage>
</organism>
<feature type="transmembrane region" description="Helical" evidence="1">
    <location>
        <begin position="12"/>
        <end position="27"/>
    </location>
</feature>
<name>A0ABV5GXL5_9FLAO</name>
<feature type="transmembrane region" description="Helical" evidence="1">
    <location>
        <begin position="93"/>
        <end position="111"/>
    </location>
</feature>
<dbReference type="EMBL" id="JBHMFA010000004">
    <property type="protein sequence ID" value="MFB9104388.1"/>
    <property type="molecule type" value="Genomic_DNA"/>
</dbReference>
<evidence type="ECO:0000256" key="1">
    <source>
        <dbReference type="SAM" id="Phobius"/>
    </source>
</evidence>
<dbReference type="RefSeq" id="WP_290271146.1">
    <property type="nucleotide sequence ID" value="NZ_JAUFQP010000010.1"/>
</dbReference>